<evidence type="ECO:0000313" key="2">
    <source>
        <dbReference type="Proteomes" id="UP000186817"/>
    </source>
</evidence>
<dbReference type="AlphaFoldDB" id="A0A1Q9EVX3"/>
<sequence length="118" mass="12772">MVSSSALETIVVGSVTPQQIWDQFWQSQRATIILVQCEQMVSSSALETIFWGSVWRRALTNDSKSGGSGAACLNMVGADADSLPKMNNEGLYSRVWKKGERSETREVASAAGDLDLGD</sequence>
<dbReference type="Proteomes" id="UP000186817">
    <property type="component" value="Unassembled WGS sequence"/>
</dbReference>
<name>A0A1Q9EVX3_SYMMI</name>
<gene>
    <name evidence="1" type="ORF">AK812_SmicGene4610</name>
</gene>
<keyword evidence="2" id="KW-1185">Reference proteome</keyword>
<evidence type="ECO:0000313" key="1">
    <source>
        <dbReference type="EMBL" id="OLQ11577.1"/>
    </source>
</evidence>
<organism evidence="1 2">
    <name type="scientific">Symbiodinium microadriaticum</name>
    <name type="common">Dinoflagellate</name>
    <name type="synonym">Zooxanthella microadriatica</name>
    <dbReference type="NCBI Taxonomy" id="2951"/>
    <lineage>
        <taxon>Eukaryota</taxon>
        <taxon>Sar</taxon>
        <taxon>Alveolata</taxon>
        <taxon>Dinophyceae</taxon>
        <taxon>Suessiales</taxon>
        <taxon>Symbiodiniaceae</taxon>
        <taxon>Symbiodinium</taxon>
    </lineage>
</organism>
<comment type="caution">
    <text evidence="1">The sequence shown here is derived from an EMBL/GenBank/DDBJ whole genome shotgun (WGS) entry which is preliminary data.</text>
</comment>
<dbReference type="OrthoDB" id="441805at2759"/>
<dbReference type="EMBL" id="LSRX01000057">
    <property type="protein sequence ID" value="OLQ11577.1"/>
    <property type="molecule type" value="Genomic_DNA"/>
</dbReference>
<proteinExistence type="predicted"/>
<protein>
    <submittedName>
        <fullName evidence="1">Uncharacterized protein</fullName>
    </submittedName>
</protein>
<reference evidence="1 2" key="1">
    <citation type="submission" date="2016-02" db="EMBL/GenBank/DDBJ databases">
        <title>Genome analysis of coral dinoflagellate symbionts highlights evolutionary adaptations to a symbiotic lifestyle.</title>
        <authorList>
            <person name="Aranda M."/>
            <person name="Li Y."/>
            <person name="Liew Y.J."/>
            <person name="Baumgarten S."/>
            <person name="Simakov O."/>
            <person name="Wilson M."/>
            <person name="Piel J."/>
            <person name="Ashoor H."/>
            <person name="Bougouffa S."/>
            <person name="Bajic V.B."/>
            <person name="Ryu T."/>
            <person name="Ravasi T."/>
            <person name="Bayer T."/>
            <person name="Micklem G."/>
            <person name="Kim H."/>
            <person name="Bhak J."/>
            <person name="Lajeunesse T.C."/>
            <person name="Voolstra C.R."/>
        </authorList>
    </citation>
    <scope>NUCLEOTIDE SEQUENCE [LARGE SCALE GENOMIC DNA]</scope>
    <source>
        <strain evidence="1 2">CCMP2467</strain>
    </source>
</reference>
<accession>A0A1Q9EVX3</accession>